<dbReference type="Pfam" id="PF07727">
    <property type="entry name" value="RVT_2"/>
    <property type="match status" value="1"/>
</dbReference>
<organism evidence="3 4">
    <name type="scientific">Symbiodinium necroappetens</name>
    <dbReference type="NCBI Taxonomy" id="1628268"/>
    <lineage>
        <taxon>Eukaryota</taxon>
        <taxon>Sar</taxon>
        <taxon>Alveolata</taxon>
        <taxon>Dinophyceae</taxon>
        <taxon>Suessiales</taxon>
        <taxon>Symbiodiniaceae</taxon>
        <taxon>Symbiodinium</taxon>
    </lineage>
</organism>
<comment type="caution">
    <text evidence="3">The sequence shown here is derived from an EMBL/GenBank/DDBJ whole genome shotgun (WGS) entry which is preliminary data.</text>
</comment>
<evidence type="ECO:0000313" key="3">
    <source>
        <dbReference type="EMBL" id="CAE7888817.1"/>
    </source>
</evidence>
<proteinExistence type="predicted"/>
<feature type="domain" description="Integrase catalytic" evidence="2">
    <location>
        <begin position="62"/>
        <end position="234"/>
    </location>
</feature>
<feature type="compositionally biased region" description="Low complexity" evidence="1">
    <location>
        <begin position="558"/>
        <end position="568"/>
    </location>
</feature>
<dbReference type="Proteomes" id="UP000601435">
    <property type="component" value="Unassembled WGS sequence"/>
</dbReference>
<dbReference type="Gene3D" id="3.30.420.10">
    <property type="entry name" value="Ribonuclease H-like superfamily/Ribonuclease H"/>
    <property type="match status" value="1"/>
</dbReference>
<dbReference type="InterPro" id="IPR012337">
    <property type="entry name" value="RNaseH-like_sf"/>
</dbReference>
<dbReference type="OrthoDB" id="444350at2759"/>
<sequence length="1620" mass="179742">MAEPPPVELPGPVPTSTRPTGCLKKLDCHTSAEANRIVARIHRNMGHPNNKDLSTVLAQSGASHVPKSTLRTTYRFNERLLSDTIWLQVSDKTLPVITMMDAATRFLAARYVHKETTSEFVVALQRGWIRTFGPPTTLFVDSHRAWGSDEMMHFTTEHGIELIISPGEAHERLAQLERRHQVLRRAVELYLEDNPPTASGPEPLIEALTFVVPQLNQSLSVGGFSPTQWVLGYQPTVPGSLLDSNVNYSHLDPSEAFHFKMQCRVRAATAVVKADNDLRLRRALLRQHRGNPPRLLVGQRCFYWTEAAGPGPRIRWKGPATVVLVESQRGHNTPPTVHWLVHGTALIRAAPEHVRPDLENATLAADTPALHELVRKVQNRGTTVYIDLFRTNRKRRREDLADTDQEGTDNEGDEPPDQPPPPPPGPQIPLPTGNDLELTPTPTLPSILDSAELPSPVSTTPTLRSPGGTFRPRGPPPPQPLAGGPPAAATAAREDDDFDEAEDPDSEEGGVDDPDIDPDTDNDEGGDGGGDTTSSTTAPSTADRPGTFTGASTPTPPSNEETPSPGEGTQHRLHPIFEGSPDETFNQKRARLDRSETISHGPPPPEPEVHPTFKSVPFETFHQRRARLDRSETISYGPQPSRPGDRPQPYPDHGPTTEHGFTVDVLDDSRTEDTQASCLPEGWTADEHGYMVLDDIYDTWEIKGNNLIRHHYVARNTLFHPQETGDCPVPVTMLTKVRNSYQGNHCHQDRWRNSKSREGIWWTGRTVFKIANKDRHLAQTAFYTSSGGAPTYGGPKEKRQKDAKSLNERTLSLSDRVAFIDAKRKELGSFFTNCVWEFGTESDAPPGRTLKAHFILKWSKNPDGTPRAKARLIIQGFRDPDALAGLVDSTSPTLSRLGRTTLFSLTTLKQWSTFVADVSTAFLQGREHAPSRTLWVRLPADARQLLGITDPKVCMRLRQPMYGLCDAPRAWYDEASRRLGQAGFTKHPLDACLFLYFAPDLRCAVGLHVDDLLGTTSPENKDAIKKSLMELFSFRDYLGDQDVFEFLGVSAKKEAHGGHSCGHADYLAKLKPITLDKGRLSDPDSPATDKEKTQLRALLGALQWAATQTSPHLQAMTSMLAGEVPKAKVSTILSANKVLRFAKANSDVKLQYAPLGATVEDITFVAYSDAAFACRADLSSQGGYMICLSPKEVLAGTVCGYHLLDWRSFKLPRLPGQRWRRKAMLDPQFRISEVQPETYRWISPCALIVDAKCLYDLLHREELYVSSAADKRTCLEALTTRDKLREIGGEARWVSSERQYADGLTKDTATQLLADRLRTHMHKIVADDIYQASRKKTAADRHKSAQQFAQPKVAPGNRAAAPAAAFVVFFAQVLPSGAARAEVSTELTVHPGFHLDPYLEAGYYVFFPLLLLLLVVYLHPTEQIQRLITCFRPTPVRVTHQAVQTDDLPDTRSSTTTQTRSTSTPTTIARWCQTDTAMYYSPVQTAEGLALDLQLVRGYNQRLTAAVHSSACWTITPSTACATTTLGTYSSRPTDEHGTAMRIVPAAGLPTKFGPSHRARTARMPGYRFPTGCERTHTLRRLMKDELHGLDHNYPFCFKARLLATIKEDFQDYQNERLLL</sequence>
<dbReference type="GO" id="GO:0015074">
    <property type="term" value="P:DNA integration"/>
    <property type="evidence" value="ECO:0007669"/>
    <property type="project" value="InterPro"/>
</dbReference>
<reference evidence="3" key="1">
    <citation type="submission" date="2021-02" db="EMBL/GenBank/DDBJ databases">
        <authorList>
            <person name="Dougan E. K."/>
            <person name="Rhodes N."/>
            <person name="Thang M."/>
            <person name="Chan C."/>
        </authorList>
    </citation>
    <scope>NUCLEOTIDE SEQUENCE</scope>
</reference>
<evidence type="ECO:0000259" key="2">
    <source>
        <dbReference type="PROSITE" id="PS50994"/>
    </source>
</evidence>
<keyword evidence="4" id="KW-1185">Reference proteome</keyword>
<dbReference type="InterPro" id="IPR001584">
    <property type="entry name" value="Integrase_cat-core"/>
</dbReference>
<dbReference type="GO" id="GO:0003676">
    <property type="term" value="F:nucleic acid binding"/>
    <property type="evidence" value="ECO:0007669"/>
    <property type="project" value="InterPro"/>
</dbReference>
<feature type="compositionally biased region" description="Acidic residues" evidence="1">
    <location>
        <begin position="494"/>
        <end position="526"/>
    </location>
</feature>
<protein>
    <submittedName>
        <fullName evidence="3">RE2 protein</fullName>
    </submittedName>
</protein>
<dbReference type="InterPro" id="IPR013103">
    <property type="entry name" value="RVT_2"/>
</dbReference>
<feature type="region of interest" description="Disordered" evidence="1">
    <location>
        <begin position="1442"/>
        <end position="1464"/>
    </location>
</feature>
<feature type="region of interest" description="Disordered" evidence="1">
    <location>
        <begin position="396"/>
        <end position="661"/>
    </location>
</feature>
<accession>A0A813B1V3</accession>
<name>A0A813B1V3_9DINO</name>
<dbReference type="SUPFAM" id="SSF53098">
    <property type="entry name" value="Ribonuclease H-like"/>
    <property type="match status" value="1"/>
</dbReference>
<feature type="compositionally biased region" description="Low complexity" evidence="1">
    <location>
        <begin position="481"/>
        <end position="491"/>
    </location>
</feature>
<evidence type="ECO:0000256" key="1">
    <source>
        <dbReference type="SAM" id="MobiDB-lite"/>
    </source>
</evidence>
<feature type="compositionally biased region" description="Acidic residues" evidence="1">
    <location>
        <begin position="401"/>
        <end position="416"/>
    </location>
</feature>
<feature type="compositionally biased region" description="Pro residues" evidence="1">
    <location>
        <begin position="417"/>
        <end position="429"/>
    </location>
</feature>
<gene>
    <name evidence="3" type="primary">RE2</name>
    <name evidence="3" type="ORF">SNEC2469_LOCUS29466</name>
</gene>
<dbReference type="InterPro" id="IPR036397">
    <property type="entry name" value="RNaseH_sf"/>
</dbReference>
<dbReference type="EMBL" id="CAJNJA010066363">
    <property type="protein sequence ID" value="CAE7888817.1"/>
    <property type="molecule type" value="Genomic_DNA"/>
</dbReference>
<dbReference type="PROSITE" id="PS50994">
    <property type="entry name" value="INTEGRASE"/>
    <property type="match status" value="1"/>
</dbReference>
<feature type="compositionally biased region" description="Low complexity" evidence="1">
    <location>
        <begin position="532"/>
        <end position="543"/>
    </location>
</feature>
<evidence type="ECO:0000313" key="4">
    <source>
        <dbReference type="Proteomes" id="UP000601435"/>
    </source>
</evidence>
<feature type="compositionally biased region" description="Low complexity" evidence="1">
    <location>
        <begin position="1451"/>
        <end position="1464"/>
    </location>
</feature>